<organism evidence="2 3">
    <name type="scientific">Bremia lactucae</name>
    <name type="common">Lettuce downy mildew</name>
    <dbReference type="NCBI Taxonomy" id="4779"/>
    <lineage>
        <taxon>Eukaryota</taxon>
        <taxon>Sar</taxon>
        <taxon>Stramenopiles</taxon>
        <taxon>Oomycota</taxon>
        <taxon>Peronosporomycetes</taxon>
        <taxon>Peronosporales</taxon>
        <taxon>Peronosporaceae</taxon>
        <taxon>Bremia</taxon>
    </lineage>
</organism>
<dbReference type="Proteomes" id="UP000294530">
    <property type="component" value="Unassembled WGS sequence"/>
</dbReference>
<sequence>MERNPRLKVTRTSASSTKRISREKKISTIASATKRNSKQQDNAEPTRSHVSVLFAMISNQITSEEYKKALKQTQSNLIQQWQEKNTPPRNALADVFDITSLNAWILYGQVRSNRRIPYKMTDLISDIRSLPENHFLRQKIPSEELKQEEKEIQQETLTNLLQKIDAYLMDI</sequence>
<reference evidence="2 3" key="1">
    <citation type="journal article" date="2021" name="Genome Biol.">
        <title>AFLAP: assembly-free linkage analysis pipeline using k-mers from genome sequencing data.</title>
        <authorList>
            <person name="Fletcher K."/>
            <person name="Zhang L."/>
            <person name="Gil J."/>
            <person name="Han R."/>
            <person name="Cavanaugh K."/>
            <person name="Michelmore R."/>
        </authorList>
    </citation>
    <scope>NUCLEOTIDE SEQUENCE [LARGE SCALE GENOMIC DNA]</scope>
    <source>
        <strain evidence="2 3">SF5</strain>
    </source>
</reference>
<dbReference type="KEGG" id="blac:94346208"/>
<dbReference type="GeneID" id="94346208"/>
<dbReference type="AlphaFoldDB" id="A0A976IIF9"/>
<dbReference type="RefSeq" id="XP_067821908.1">
    <property type="nucleotide sequence ID" value="XM_067960537.1"/>
</dbReference>
<evidence type="ECO:0000313" key="2">
    <source>
        <dbReference type="EMBL" id="TDH72409.1"/>
    </source>
</evidence>
<protein>
    <submittedName>
        <fullName evidence="2">Uncharacterized protein</fullName>
    </submittedName>
</protein>
<accession>A0A976IIF9</accession>
<proteinExistence type="predicted"/>
<evidence type="ECO:0000256" key="1">
    <source>
        <dbReference type="SAM" id="MobiDB-lite"/>
    </source>
</evidence>
<gene>
    <name evidence="2" type="ORF">CCR75_002440</name>
</gene>
<comment type="caution">
    <text evidence="2">The sequence shown here is derived from an EMBL/GenBank/DDBJ whole genome shotgun (WGS) entry which is preliminary data.</text>
</comment>
<evidence type="ECO:0000313" key="3">
    <source>
        <dbReference type="Proteomes" id="UP000294530"/>
    </source>
</evidence>
<keyword evidence="3" id="KW-1185">Reference proteome</keyword>
<feature type="region of interest" description="Disordered" evidence="1">
    <location>
        <begin position="1"/>
        <end position="47"/>
    </location>
</feature>
<name>A0A976IIF9_BRELC</name>
<feature type="compositionally biased region" description="Polar residues" evidence="1">
    <location>
        <begin position="28"/>
        <end position="47"/>
    </location>
</feature>
<dbReference type="EMBL" id="SHOA02000010">
    <property type="protein sequence ID" value="TDH72409.1"/>
    <property type="molecule type" value="Genomic_DNA"/>
</dbReference>